<dbReference type="PANTHER" id="PTHR36617">
    <property type="entry name" value="PROTEIN, PUTATIVE-RELATED"/>
    <property type="match status" value="1"/>
</dbReference>
<dbReference type="HOGENOM" id="CLU_1362242_0_0_1"/>
<dbReference type="AlphaFoldDB" id="A0A072U6Q9"/>
<gene>
    <name evidence="1" type="ordered locus">MTR_6g022740</name>
</gene>
<evidence type="ECO:0000313" key="2">
    <source>
        <dbReference type="EnsemblPlants" id="KEH25429"/>
    </source>
</evidence>
<organism evidence="1 3">
    <name type="scientific">Medicago truncatula</name>
    <name type="common">Barrel medic</name>
    <name type="synonym">Medicago tribuloides</name>
    <dbReference type="NCBI Taxonomy" id="3880"/>
    <lineage>
        <taxon>Eukaryota</taxon>
        <taxon>Viridiplantae</taxon>
        <taxon>Streptophyta</taxon>
        <taxon>Embryophyta</taxon>
        <taxon>Tracheophyta</taxon>
        <taxon>Spermatophyta</taxon>
        <taxon>Magnoliopsida</taxon>
        <taxon>eudicotyledons</taxon>
        <taxon>Gunneridae</taxon>
        <taxon>Pentapetalae</taxon>
        <taxon>rosids</taxon>
        <taxon>fabids</taxon>
        <taxon>Fabales</taxon>
        <taxon>Fabaceae</taxon>
        <taxon>Papilionoideae</taxon>
        <taxon>50 kb inversion clade</taxon>
        <taxon>NPAAA clade</taxon>
        <taxon>Hologalegina</taxon>
        <taxon>IRL clade</taxon>
        <taxon>Trifolieae</taxon>
        <taxon>Medicago</taxon>
    </lineage>
</organism>
<evidence type="ECO:0000313" key="3">
    <source>
        <dbReference type="Proteomes" id="UP000002051"/>
    </source>
</evidence>
<name>A0A072U6Q9_MEDTR</name>
<reference evidence="1 3" key="1">
    <citation type="journal article" date="2011" name="Nature">
        <title>The Medicago genome provides insight into the evolution of rhizobial symbioses.</title>
        <authorList>
            <person name="Young N.D."/>
            <person name="Debelle F."/>
            <person name="Oldroyd G.E."/>
            <person name="Geurts R."/>
            <person name="Cannon S.B."/>
            <person name="Udvardi M.K."/>
            <person name="Benedito V.A."/>
            <person name="Mayer K.F."/>
            <person name="Gouzy J."/>
            <person name="Schoof H."/>
            <person name="Van de Peer Y."/>
            <person name="Proost S."/>
            <person name="Cook D.R."/>
            <person name="Meyers B.C."/>
            <person name="Spannagl M."/>
            <person name="Cheung F."/>
            <person name="De Mita S."/>
            <person name="Krishnakumar V."/>
            <person name="Gundlach H."/>
            <person name="Zhou S."/>
            <person name="Mudge J."/>
            <person name="Bharti A.K."/>
            <person name="Murray J.D."/>
            <person name="Naoumkina M.A."/>
            <person name="Rosen B."/>
            <person name="Silverstein K.A."/>
            <person name="Tang H."/>
            <person name="Rombauts S."/>
            <person name="Zhao P.X."/>
            <person name="Zhou P."/>
            <person name="Barbe V."/>
            <person name="Bardou P."/>
            <person name="Bechner M."/>
            <person name="Bellec A."/>
            <person name="Berger A."/>
            <person name="Berges H."/>
            <person name="Bidwell S."/>
            <person name="Bisseling T."/>
            <person name="Choisne N."/>
            <person name="Couloux A."/>
            <person name="Denny R."/>
            <person name="Deshpande S."/>
            <person name="Dai X."/>
            <person name="Doyle J.J."/>
            <person name="Dudez A.M."/>
            <person name="Farmer A.D."/>
            <person name="Fouteau S."/>
            <person name="Franken C."/>
            <person name="Gibelin C."/>
            <person name="Gish J."/>
            <person name="Goldstein S."/>
            <person name="Gonzalez A.J."/>
            <person name="Green P.J."/>
            <person name="Hallab A."/>
            <person name="Hartog M."/>
            <person name="Hua A."/>
            <person name="Humphray S.J."/>
            <person name="Jeong D.H."/>
            <person name="Jing Y."/>
            <person name="Jocker A."/>
            <person name="Kenton S.M."/>
            <person name="Kim D.J."/>
            <person name="Klee K."/>
            <person name="Lai H."/>
            <person name="Lang C."/>
            <person name="Lin S."/>
            <person name="Macmil S.L."/>
            <person name="Magdelenat G."/>
            <person name="Matthews L."/>
            <person name="McCorrison J."/>
            <person name="Monaghan E.L."/>
            <person name="Mun J.H."/>
            <person name="Najar F.Z."/>
            <person name="Nicholson C."/>
            <person name="Noirot C."/>
            <person name="O'Bleness M."/>
            <person name="Paule C.R."/>
            <person name="Poulain J."/>
            <person name="Prion F."/>
            <person name="Qin B."/>
            <person name="Qu C."/>
            <person name="Retzel E.F."/>
            <person name="Riddle C."/>
            <person name="Sallet E."/>
            <person name="Samain S."/>
            <person name="Samson N."/>
            <person name="Sanders I."/>
            <person name="Saurat O."/>
            <person name="Scarpelli C."/>
            <person name="Schiex T."/>
            <person name="Segurens B."/>
            <person name="Severin A.J."/>
            <person name="Sherrier D.J."/>
            <person name="Shi R."/>
            <person name="Sims S."/>
            <person name="Singer S.R."/>
            <person name="Sinharoy S."/>
            <person name="Sterck L."/>
            <person name="Viollet A."/>
            <person name="Wang B.B."/>
            <person name="Wang K."/>
            <person name="Wang M."/>
            <person name="Wang X."/>
            <person name="Warfsmann J."/>
            <person name="Weissenbach J."/>
            <person name="White D.D."/>
            <person name="White J.D."/>
            <person name="Wiley G.B."/>
            <person name="Wincker P."/>
            <person name="Xing Y."/>
            <person name="Yang L."/>
            <person name="Yao Z."/>
            <person name="Ying F."/>
            <person name="Zhai J."/>
            <person name="Zhou L."/>
            <person name="Zuber A."/>
            <person name="Denarie J."/>
            <person name="Dixon R.A."/>
            <person name="May G.D."/>
            <person name="Schwartz D.C."/>
            <person name="Rogers J."/>
            <person name="Quetier F."/>
            <person name="Town C.D."/>
            <person name="Roe B.A."/>
        </authorList>
    </citation>
    <scope>NUCLEOTIDE SEQUENCE [LARGE SCALE GENOMIC DNA]</scope>
    <source>
        <strain evidence="1">A17</strain>
        <strain evidence="2 3">cv. Jemalong A17</strain>
    </source>
</reference>
<reference evidence="1 3" key="2">
    <citation type="journal article" date="2014" name="BMC Genomics">
        <title>An improved genome release (version Mt4.0) for the model legume Medicago truncatula.</title>
        <authorList>
            <person name="Tang H."/>
            <person name="Krishnakumar V."/>
            <person name="Bidwell S."/>
            <person name="Rosen B."/>
            <person name="Chan A."/>
            <person name="Zhou S."/>
            <person name="Gentzbittel L."/>
            <person name="Childs K.L."/>
            <person name="Yandell M."/>
            <person name="Gundlach H."/>
            <person name="Mayer K.F."/>
            <person name="Schwartz D.C."/>
            <person name="Town C.D."/>
        </authorList>
    </citation>
    <scope>GENOME REANNOTATION</scope>
    <source>
        <strain evidence="1">A17</strain>
        <strain evidence="2 3">cv. Jemalong A17</strain>
    </source>
</reference>
<dbReference type="PaxDb" id="3880-AES69930"/>
<accession>A0A072U6Q9</accession>
<keyword evidence="3" id="KW-1185">Reference proteome</keyword>
<protein>
    <submittedName>
        <fullName evidence="1 2">Uncharacterized protein</fullName>
    </submittedName>
</protein>
<dbReference type="EMBL" id="CM001222">
    <property type="protein sequence ID" value="KEH25429.1"/>
    <property type="molecule type" value="Genomic_DNA"/>
</dbReference>
<dbReference type="PANTHER" id="PTHR36617:SF5">
    <property type="entry name" value="OS05G0421675 PROTEIN"/>
    <property type="match status" value="1"/>
</dbReference>
<dbReference type="eggNOG" id="ENOG502T20V">
    <property type="taxonomic scope" value="Eukaryota"/>
</dbReference>
<evidence type="ECO:0000313" key="1">
    <source>
        <dbReference type="EMBL" id="KEH25429.1"/>
    </source>
</evidence>
<reference evidence="2" key="3">
    <citation type="submission" date="2015-04" db="UniProtKB">
        <authorList>
            <consortium name="EnsemblPlants"/>
        </authorList>
    </citation>
    <scope>IDENTIFICATION</scope>
    <source>
        <strain evidence="2">cv. Jemalong A17</strain>
    </source>
</reference>
<sequence length="201" mass="22888">MNIVGLGDSVTVLHFQFVDDTLLLGEKSWVNVRALRVVLVLFEALSSLKVNFHKSMLVGVNINGSWLTEAAAILRCKMVDRDGLWYRVLVARYGEEDGRLEDEAGVVLYGGRRERFSRLYGLALHQSITVKDMFLQGWGEGGEAWQWRRRLWVWEEDLLEESRLLLHNVSLQSLSYDVWQWLPDPSEGSPKGVSLCLAVAP</sequence>
<dbReference type="EnsemblPlants" id="KEH25429">
    <property type="protein sequence ID" value="KEH25429"/>
    <property type="gene ID" value="MTR_6g022740"/>
</dbReference>
<dbReference type="Proteomes" id="UP000002051">
    <property type="component" value="Chromosome 6"/>
</dbReference>
<proteinExistence type="predicted"/>